<keyword evidence="1" id="KW-0614">Plasmid</keyword>
<proteinExistence type="predicted"/>
<organism evidence="1 2">
    <name type="scientific">Rhizobium etli (strain ATCC 51251 / DSM 11541 / JCM 21823 / NBRC 15573 / CFN 42)</name>
    <dbReference type="NCBI Taxonomy" id="347834"/>
    <lineage>
        <taxon>Bacteria</taxon>
        <taxon>Pseudomonadati</taxon>
        <taxon>Pseudomonadota</taxon>
        <taxon>Alphaproteobacteria</taxon>
        <taxon>Hyphomicrobiales</taxon>
        <taxon>Rhizobiaceae</taxon>
        <taxon>Rhizobium/Agrobacterium group</taxon>
        <taxon>Rhizobium</taxon>
    </lineage>
</organism>
<name>Q8KL83_RHIEC</name>
<evidence type="ECO:0000313" key="1">
    <source>
        <dbReference type="EMBL" id="AAM54868.1"/>
    </source>
</evidence>
<dbReference type="Pfam" id="PF17342">
    <property type="entry name" value="DUF5372"/>
    <property type="match status" value="1"/>
</dbReference>
<dbReference type="Proteomes" id="UP000001936">
    <property type="component" value="Plasmid p42d"/>
</dbReference>
<sequence length="183" mass="19849">MQFEAASRSSSKSCRRLPSRVHNAGFLTFEARVTYPFHPLVDQTVLVTGSHEHEGVHYLLILAHGGSFQIPAWMFDPAASSIEIVAAPRLSATKLVELRAKLCCLTIPLRSLRSPIAHSILRERRQYAAICLSRHVRRHGGRQLYRVRRHAGRSGRGAGGARAIATSGNRGGLAGNGGAHAAS</sequence>
<geneLocation type="plasmid" evidence="1 2">
    <name>p42d</name>
</geneLocation>
<dbReference type="AlphaFoldDB" id="Q8KL83"/>
<evidence type="ECO:0000313" key="2">
    <source>
        <dbReference type="Proteomes" id="UP000001936"/>
    </source>
</evidence>
<protein>
    <submittedName>
        <fullName evidence="1">Uncharacterized protein</fullName>
    </submittedName>
</protein>
<reference evidence="2" key="2">
    <citation type="journal article" date="2006" name="Proc. Natl. Acad. Sci. U.S.A.">
        <title>The partitioned Rhizobium etli genome: genetic and metabolic redundancy in seven interacting replicons.</title>
        <authorList>
            <person name="Gonzalez V."/>
            <person name="Santamaria R.I."/>
            <person name="Bustos P."/>
            <person name="Hernandez-Gonzalez I."/>
            <person name="Medrano-Soto A."/>
            <person name="Moreno-Hagelsieb G."/>
            <person name="Janga S.C."/>
            <person name="Ramirez M.A."/>
            <person name="Jimenez-Jacinto V."/>
            <person name="Collado-Vides J."/>
            <person name="Davila G."/>
        </authorList>
    </citation>
    <scope>NUCLEOTIDE SEQUENCE [LARGE SCALE GENOMIC DNA]</scope>
    <source>
        <strain evidence="2">ATCC 51251 / DSM 11541 / JCM 21823 / NBRC 15573 / CFN 42</strain>
    </source>
</reference>
<dbReference type="InterPro" id="IPR035315">
    <property type="entry name" value="DUF5372"/>
</dbReference>
<dbReference type="EMBL" id="U80928">
    <property type="protein sequence ID" value="AAM54868.1"/>
    <property type="molecule type" value="Genomic_DNA"/>
</dbReference>
<dbReference type="HOGENOM" id="CLU_1474056_0_0_5"/>
<accession>Q8KL83</accession>
<gene>
    <name evidence="1" type="ordered locus">RHE_PD00183</name>
</gene>
<dbReference type="KEGG" id="ret:RHE_PD00183"/>
<reference evidence="2" key="1">
    <citation type="journal article" date="2003" name="Genome Biol.">
        <title>The mosaic structure of the symbiotic plasmid of Rhizobium etli CFN42 and its relation to other symbiotic genome compartments.</title>
        <authorList>
            <person name="Gonzalez V."/>
            <person name="Bustos P."/>
            <person name="Ramirez-Romero M.A."/>
            <person name="Medrano-Soto A."/>
            <person name="Salgado H."/>
            <person name="Hernandez-Gonzalez I."/>
            <person name="Hernandez-Celis J.C."/>
            <person name="Quintero V."/>
            <person name="Moreno-Hagelsieb G."/>
            <person name="Girard L."/>
            <person name="Rodriguez O."/>
            <person name="Flores M."/>
            <person name="Cevallos M.A."/>
            <person name="Collado-Vides J."/>
            <person name="Romero D."/>
            <person name="Davila G."/>
        </authorList>
    </citation>
    <scope>NUCLEOTIDE SEQUENCE [LARGE SCALE GENOMIC DNA]</scope>
    <source>
        <strain evidence="2">ATCC 51251 / DSM 11541 / JCM 21823 / NBRC 15573 / CFN 42</strain>
    </source>
</reference>
<keyword evidence="2" id="KW-1185">Reference proteome</keyword>